<feature type="signal peptide" evidence="1">
    <location>
        <begin position="1"/>
        <end position="19"/>
    </location>
</feature>
<dbReference type="OrthoDB" id="1122115at2"/>
<organism evidence="2 3">
    <name type="scientific">Algoriphagus marincola HL-49</name>
    <dbReference type="NCBI Taxonomy" id="1305737"/>
    <lineage>
        <taxon>Bacteria</taxon>
        <taxon>Pseudomonadati</taxon>
        <taxon>Bacteroidota</taxon>
        <taxon>Cytophagia</taxon>
        <taxon>Cytophagales</taxon>
        <taxon>Cyclobacteriaceae</taxon>
        <taxon>Algoriphagus</taxon>
    </lineage>
</organism>
<sequence length="145" mass="16089">MKYILIFAFAFLCFGKAFSQVQVGIYHSGTSAQIGVGTDIEKKFFGELRFLAPDRLELDLGIEAIGQYNFYRSEWYNLHGGVMLGFFGDFGIGPEASIGLPFGTTIKPISTFRRLGILMEATPYLLGDQVFLRGNLGLRMRLGGN</sequence>
<name>A0A0P7Y7Z4_9BACT</name>
<dbReference type="PATRIC" id="fig|1305737.6.peg.2833"/>
<gene>
    <name evidence="2" type="ORF">HLUCCX10_11105</name>
</gene>
<dbReference type="Proteomes" id="UP000050421">
    <property type="component" value="Unassembled WGS sequence"/>
</dbReference>
<keyword evidence="1" id="KW-0732">Signal</keyword>
<dbReference type="AlphaFoldDB" id="A0A0P7Y7Z4"/>
<feature type="chain" id="PRO_5006146042" evidence="1">
    <location>
        <begin position="20"/>
        <end position="145"/>
    </location>
</feature>
<proteinExistence type="predicted"/>
<comment type="caution">
    <text evidence="2">The sequence shown here is derived from an EMBL/GenBank/DDBJ whole genome shotgun (WGS) entry which is preliminary data.</text>
</comment>
<evidence type="ECO:0000313" key="2">
    <source>
        <dbReference type="EMBL" id="KPQ14209.1"/>
    </source>
</evidence>
<protein>
    <submittedName>
        <fullName evidence="2">Uncharacterized protein</fullName>
    </submittedName>
</protein>
<accession>A0A0P7Y7Z4</accession>
<evidence type="ECO:0000313" key="3">
    <source>
        <dbReference type="Proteomes" id="UP000050421"/>
    </source>
</evidence>
<reference evidence="2 3" key="1">
    <citation type="submission" date="2015-09" db="EMBL/GenBank/DDBJ databases">
        <title>Identification and resolution of microdiversity through metagenomic sequencing of parallel consortia.</title>
        <authorList>
            <person name="Nelson W.C."/>
            <person name="Romine M.F."/>
            <person name="Lindemann S.R."/>
        </authorList>
    </citation>
    <scope>NUCLEOTIDE SEQUENCE [LARGE SCALE GENOMIC DNA]</scope>
    <source>
        <strain evidence="2">HL-49</strain>
    </source>
</reference>
<evidence type="ECO:0000256" key="1">
    <source>
        <dbReference type="SAM" id="SignalP"/>
    </source>
</evidence>
<dbReference type="EMBL" id="LJXT01000069">
    <property type="protein sequence ID" value="KPQ14209.1"/>
    <property type="molecule type" value="Genomic_DNA"/>
</dbReference>